<evidence type="ECO:0000256" key="1">
    <source>
        <dbReference type="SAM" id="Phobius"/>
    </source>
</evidence>
<feature type="transmembrane region" description="Helical" evidence="1">
    <location>
        <begin position="45"/>
        <end position="63"/>
    </location>
</feature>
<organism evidence="2 3">
    <name type="scientific">Agarivorans gilvus</name>
    <dbReference type="NCBI Taxonomy" id="680279"/>
    <lineage>
        <taxon>Bacteria</taxon>
        <taxon>Pseudomonadati</taxon>
        <taxon>Pseudomonadota</taxon>
        <taxon>Gammaproteobacteria</taxon>
        <taxon>Alteromonadales</taxon>
        <taxon>Alteromonadaceae</taxon>
        <taxon>Agarivorans</taxon>
    </lineage>
</organism>
<protein>
    <recommendedName>
        <fullName evidence="4">TM2 domain-containing protein</fullName>
    </recommendedName>
</protein>
<name>A0ABQ1I698_9ALTE</name>
<proteinExistence type="predicted"/>
<keyword evidence="1" id="KW-0472">Membrane</keyword>
<keyword evidence="1" id="KW-1133">Transmembrane helix</keyword>
<reference evidence="3" key="1">
    <citation type="journal article" date="2019" name="Int. J. Syst. Evol. Microbiol.">
        <title>The Global Catalogue of Microorganisms (GCM) 10K type strain sequencing project: providing services to taxonomists for standard genome sequencing and annotation.</title>
        <authorList>
            <consortium name="The Broad Institute Genomics Platform"/>
            <consortium name="The Broad Institute Genome Sequencing Center for Infectious Disease"/>
            <person name="Wu L."/>
            <person name="Ma J."/>
        </authorList>
    </citation>
    <scope>NUCLEOTIDE SEQUENCE [LARGE SCALE GENOMIC DNA]</scope>
    <source>
        <strain evidence="3">CGMCC 1.10131</strain>
    </source>
</reference>
<sequence>MLNRQHLEQQQEQLRQQINRLSAEQRKQFYQAWEKQVKDPDSYAVLNYLLLAGLHHFYLHKWLRGAVNLLVSLVALLLLLFGVWSLGLCLLVAISLIELPALFRANLQVLAYNNQKMQQLLEQVQHS</sequence>
<evidence type="ECO:0008006" key="4">
    <source>
        <dbReference type="Google" id="ProtNLM"/>
    </source>
</evidence>
<keyword evidence="3" id="KW-1185">Reference proteome</keyword>
<dbReference type="RefSeq" id="WP_055733919.1">
    <property type="nucleotide sequence ID" value="NZ_BMDY01000024.1"/>
</dbReference>
<accession>A0ABQ1I698</accession>
<feature type="transmembrane region" description="Helical" evidence="1">
    <location>
        <begin position="69"/>
        <end position="97"/>
    </location>
</feature>
<evidence type="ECO:0000313" key="3">
    <source>
        <dbReference type="Proteomes" id="UP000651977"/>
    </source>
</evidence>
<dbReference type="EMBL" id="BMDY01000024">
    <property type="protein sequence ID" value="GGB17355.1"/>
    <property type="molecule type" value="Genomic_DNA"/>
</dbReference>
<comment type="caution">
    <text evidence="2">The sequence shown here is derived from an EMBL/GenBank/DDBJ whole genome shotgun (WGS) entry which is preliminary data.</text>
</comment>
<gene>
    <name evidence="2" type="ORF">GCM10007414_33460</name>
</gene>
<keyword evidence="1" id="KW-0812">Transmembrane</keyword>
<dbReference type="Proteomes" id="UP000651977">
    <property type="component" value="Unassembled WGS sequence"/>
</dbReference>
<evidence type="ECO:0000313" key="2">
    <source>
        <dbReference type="EMBL" id="GGB17355.1"/>
    </source>
</evidence>